<feature type="domain" description="DUF6532" evidence="2">
    <location>
        <begin position="443"/>
        <end position="651"/>
    </location>
</feature>
<keyword evidence="4" id="KW-1185">Reference proteome</keyword>
<evidence type="ECO:0000313" key="4">
    <source>
        <dbReference type="Proteomes" id="UP000620124"/>
    </source>
</evidence>
<organism evidence="3 4">
    <name type="scientific">Mycena venus</name>
    <dbReference type="NCBI Taxonomy" id="2733690"/>
    <lineage>
        <taxon>Eukaryota</taxon>
        <taxon>Fungi</taxon>
        <taxon>Dikarya</taxon>
        <taxon>Basidiomycota</taxon>
        <taxon>Agaricomycotina</taxon>
        <taxon>Agaricomycetes</taxon>
        <taxon>Agaricomycetidae</taxon>
        <taxon>Agaricales</taxon>
        <taxon>Marasmiineae</taxon>
        <taxon>Mycenaceae</taxon>
        <taxon>Mycena</taxon>
    </lineage>
</organism>
<feature type="compositionally biased region" description="Polar residues" evidence="1">
    <location>
        <begin position="259"/>
        <end position="271"/>
    </location>
</feature>
<reference evidence="3" key="1">
    <citation type="submission" date="2020-05" db="EMBL/GenBank/DDBJ databases">
        <title>Mycena genomes resolve the evolution of fungal bioluminescence.</title>
        <authorList>
            <person name="Tsai I.J."/>
        </authorList>
    </citation>
    <scope>NUCLEOTIDE SEQUENCE</scope>
    <source>
        <strain evidence="3">CCC161011</strain>
    </source>
</reference>
<comment type="caution">
    <text evidence="3">The sequence shown here is derived from an EMBL/GenBank/DDBJ whole genome shotgun (WGS) entry which is preliminary data.</text>
</comment>
<protein>
    <recommendedName>
        <fullName evidence="2">DUF6532 domain-containing protein</fullName>
    </recommendedName>
</protein>
<dbReference type="Proteomes" id="UP000620124">
    <property type="component" value="Unassembled WGS sequence"/>
</dbReference>
<dbReference type="Pfam" id="PF20149">
    <property type="entry name" value="DUF6532"/>
    <property type="match status" value="1"/>
</dbReference>
<name>A0A8H7CHA5_9AGAR</name>
<evidence type="ECO:0000259" key="2">
    <source>
        <dbReference type="Pfam" id="PF20149"/>
    </source>
</evidence>
<feature type="compositionally biased region" description="Basic and acidic residues" evidence="1">
    <location>
        <begin position="355"/>
        <end position="366"/>
    </location>
</feature>
<proteinExistence type="predicted"/>
<evidence type="ECO:0000313" key="3">
    <source>
        <dbReference type="EMBL" id="KAF7336311.1"/>
    </source>
</evidence>
<feature type="compositionally biased region" description="Polar residues" evidence="1">
    <location>
        <begin position="240"/>
        <end position="250"/>
    </location>
</feature>
<dbReference type="EMBL" id="JACAZI010000023">
    <property type="protein sequence ID" value="KAF7336311.1"/>
    <property type="molecule type" value="Genomic_DNA"/>
</dbReference>
<feature type="compositionally biased region" description="Basic and acidic residues" evidence="1">
    <location>
        <begin position="1"/>
        <end position="18"/>
    </location>
</feature>
<feature type="compositionally biased region" description="Basic residues" evidence="1">
    <location>
        <begin position="124"/>
        <end position="136"/>
    </location>
</feature>
<feature type="compositionally biased region" description="Basic and acidic residues" evidence="1">
    <location>
        <begin position="373"/>
        <end position="386"/>
    </location>
</feature>
<feature type="compositionally biased region" description="Basic residues" evidence="1">
    <location>
        <begin position="98"/>
        <end position="110"/>
    </location>
</feature>
<feature type="compositionally biased region" description="Acidic residues" evidence="1">
    <location>
        <begin position="290"/>
        <end position="308"/>
    </location>
</feature>
<evidence type="ECO:0000256" key="1">
    <source>
        <dbReference type="SAM" id="MobiDB-lite"/>
    </source>
</evidence>
<feature type="compositionally biased region" description="Polar residues" evidence="1">
    <location>
        <begin position="66"/>
        <end position="76"/>
    </location>
</feature>
<feature type="region of interest" description="Disordered" evidence="1">
    <location>
        <begin position="1"/>
        <end position="418"/>
    </location>
</feature>
<feature type="compositionally biased region" description="Basic residues" evidence="1">
    <location>
        <begin position="143"/>
        <end position="156"/>
    </location>
</feature>
<dbReference type="InterPro" id="IPR045341">
    <property type="entry name" value="DUF6532"/>
</dbReference>
<feature type="compositionally biased region" description="Basic and acidic residues" evidence="1">
    <location>
        <begin position="317"/>
        <end position="327"/>
    </location>
</feature>
<sequence length="698" mass="76951">MPAAKESELTAAERDKRAQARARRQKEKADEEQRLINAGAGSCQAKKTANEKAIWNTTGSRKRALSSVQASESSQTKKARATEDQSVEEEEPVEPTKPRPRKSGISRKHPPPAIVDSDEDAVKTTKHSGTKAKKATSKTAKANNKKKAKASGKPKPRMVPESASEASDSVVESEGPSTELEAEDGDDDEDSEDDASVASADLTVERPRIIKSKIEATPAVAEKRVRRHQEHVESDMPGAPTQSTGVQNLFSPGVEMSGGNDSDGNQVSWSSGPGHGVPETDYEDLHGDTTDDLAYDDVTADQNEEEEDPKIWPLEKNSGERSDREETVESPPKPKKKSQKDVRETPIRTPKLPTRKPEGDADEGVKGRSVRQQKADQEKPHIRDALITDPKAKKRRSHAMPEATVELPKESYHPSARIVFPPPGKDIRLTDQSPELRTVLDGAIGLVRMECLLIDGYPILKSRPGKAKTAMLTFAGEKPEFVYIVDRLRTDPRFARWLCNIPMDRFSTVRSDAKKRATILAPGHYRFGHLDAASTKTLVQDLIDGHKYIFPLHAVTGQIDFSQPFMHPALIKLMKDEWFSGNFVTRHAKYFKSSRPTHPEAVEMPDTILAMAANAMLGALSEYQLTGTRQGIKFTESAYEDSYRYHLKTIATQRSDAPKAFAKLLHAIYLAVTGVDAKPAIAGAPTTLIRIIEIDDSD</sequence>
<dbReference type="OrthoDB" id="3225557at2759"/>
<feature type="compositionally biased region" description="Basic and acidic residues" evidence="1">
    <location>
        <begin position="203"/>
        <end position="214"/>
    </location>
</feature>
<feature type="compositionally biased region" description="Low complexity" evidence="1">
    <location>
        <begin position="161"/>
        <end position="174"/>
    </location>
</feature>
<accession>A0A8H7CHA5</accession>
<gene>
    <name evidence="3" type="ORF">MVEN_02179500</name>
</gene>
<feature type="compositionally biased region" description="Acidic residues" evidence="1">
    <location>
        <begin position="180"/>
        <end position="195"/>
    </location>
</feature>
<dbReference type="AlphaFoldDB" id="A0A8H7CHA5"/>